<name>A0A2A4K513_HELVI</name>
<proteinExistence type="predicted"/>
<evidence type="ECO:0000256" key="1">
    <source>
        <dbReference type="SAM" id="MobiDB-lite"/>
    </source>
</evidence>
<feature type="region of interest" description="Disordered" evidence="1">
    <location>
        <begin position="377"/>
        <end position="427"/>
    </location>
</feature>
<keyword evidence="2" id="KW-1133">Transmembrane helix</keyword>
<protein>
    <submittedName>
        <fullName evidence="3">Uncharacterized protein</fullName>
    </submittedName>
</protein>
<feature type="compositionally biased region" description="Basic residues" evidence="1">
    <location>
        <begin position="399"/>
        <end position="419"/>
    </location>
</feature>
<feature type="compositionally biased region" description="Polar residues" evidence="1">
    <location>
        <begin position="123"/>
        <end position="154"/>
    </location>
</feature>
<keyword evidence="2" id="KW-0812">Transmembrane</keyword>
<reference evidence="3" key="1">
    <citation type="submission" date="2017-09" db="EMBL/GenBank/DDBJ databases">
        <title>Contemporary evolution of a Lepidopteran species, Heliothis virescens, in response to modern agricultural practices.</title>
        <authorList>
            <person name="Fritz M.L."/>
            <person name="Deyonke A.M."/>
            <person name="Papanicolaou A."/>
            <person name="Micinski S."/>
            <person name="Westbrook J."/>
            <person name="Gould F."/>
        </authorList>
    </citation>
    <scope>NUCLEOTIDE SEQUENCE [LARGE SCALE GENOMIC DNA]</scope>
    <source>
        <strain evidence="3">HvINT-</strain>
        <tissue evidence="3">Whole body</tissue>
    </source>
</reference>
<feature type="transmembrane region" description="Helical" evidence="2">
    <location>
        <begin position="7"/>
        <end position="26"/>
    </location>
</feature>
<dbReference type="EMBL" id="NWSH01000139">
    <property type="protein sequence ID" value="PCG79159.1"/>
    <property type="molecule type" value="Genomic_DNA"/>
</dbReference>
<sequence>MKILFKIISAFLYFNAVSPVLMYYIYDDNPNIGFMALDNGIGAYVKTGFSVNGKKQFTGSYNPKYQKITNEHVVDSHFKVMKTPSKYSPPTIMDNARLRAHEAGKSNAQRIVEEYRNTEAPKQWQQRTQHQQPGNAANSGSQEPQNTQTPNNPSGRVEYAANTQEAAPHTQPSNNQQISPIRPKADYTQLKQRSQKQDGVFEPKPSFVQMNVRKTQITTDPQKIVRLNNNRQLTSLSVHTSQEKRQRIPTSMVMDKTLHKTNGLHEHNMEVMSRVLDDMTQKIADRRHKGEFRKRDTTKTLDMFEKSKRSVLSDNMRKYIGKDKSMGTHRAMDLARIGSREESLEINETPYALFYRMNPETLDQQEGFMIMRSVEENASRDFSSKEKRLSAVAYDDKSKKRQQKSKKNGNTLKLRKKLKNFSNYRNH</sequence>
<organism evidence="3">
    <name type="scientific">Heliothis virescens</name>
    <name type="common">Tobacco budworm moth</name>
    <dbReference type="NCBI Taxonomy" id="7102"/>
    <lineage>
        <taxon>Eukaryota</taxon>
        <taxon>Metazoa</taxon>
        <taxon>Ecdysozoa</taxon>
        <taxon>Arthropoda</taxon>
        <taxon>Hexapoda</taxon>
        <taxon>Insecta</taxon>
        <taxon>Pterygota</taxon>
        <taxon>Neoptera</taxon>
        <taxon>Endopterygota</taxon>
        <taxon>Lepidoptera</taxon>
        <taxon>Glossata</taxon>
        <taxon>Ditrysia</taxon>
        <taxon>Noctuoidea</taxon>
        <taxon>Noctuidae</taxon>
        <taxon>Heliothinae</taxon>
        <taxon>Heliothis</taxon>
    </lineage>
</organism>
<gene>
    <name evidence="3" type="ORF">B5V51_1827</name>
</gene>
<feature type="compositionally biased region" description="Basic and acidic residues" evidence="1">
    <location>
        <begin position="377"/>
        <end position="398"/>
    </location>
</feature>
<feature type="region of interest" description="Disordered" evidence="1">
    <location>
        <begin position="118"/>
        <end position="181"/>
    </location>
</feature>
<comment type="caution">
    <text evidence="3">The sequence shown here is derived from an EMBL/GenBank/DDBJ whole genome shotgun (WGS) entry which is preliminary data.</text>
</comment>
<dbReference type="AlphaFoldDB" id="A0A2A4K513"/>
<accession>A0A2A4K513</accession>
<feature type="compositionally biased region" description="Polar residues" evidence="1">
    <location>
        <begin position="161"/>
        <end position="179"/>
    </location>
</feature>
<evidence type="ECO:0000313" key="3">
    <source>
        <dbReference type="EMBL" id="PCG79159.1"/>
    </source>
</evidence>
<evidence type="ECO:0000256" key="2">
    <source>
        <dbReference type="SAM" id="Phobius"/>
    </source>
</evidence>
<keyword evidence="2" id="KW-0472">Membrane</keyword>